<dbReference type="RefSeq" id="WP_191697520.1">
    <property type="nucleotide sequence ID" value="NZ_JACSQO010000008.1"/>
</dbReference>
<keyword evidence="5 7" id="KW-0326">Glycosidase</keyword>
<protein>
    <recommendedName>
        <fullName evidence="3">beta-N-acetylhexosaminidase</fullName>
        <ecNumber evidence="3">3.2.1.52</ecNumber>
    </recommendedName>
</protein>
<evidence type="ECO:0000256" key="1">
    <source>
        <dbReference type="ARBA" id="ARBA00001231"/>
    </source>
</evidence>
<dbReference type="Pfam" id="PF14172">
    <property type="entry name" value="DUF4309"/>
    <property type="match status" value="1"/>
</dbReference>
<evidence type="ECO:0000256" key="5">
    <source>
        <dbReference type="ARBA" id="ARBA00023295"/>
    </source>
</evidence>
<evidence type="ECO:0000256" key="3">
    <source>
        <dbReference type="ARBA" id="ARBA00012663"/>
    </source>
</evidence>
<sequence length="554" mass="61708">MIKKIGIIIVVIFMFTIIEAVLTTNKEEKSKEFISEEEAANEGQAVVSLVFELAEKGQVINVPFIVGETDTEQLYELWGVPDESSNLSNDIYDTYLSRNATVGHHSGTVFDIRTNSTYIQEVQLEDIHSVAGEPDIIRSYQDEGKEETILVYEILPNIQLKWILPKPTENDPNPNVHHISVYTDLKEVDSTVTTSPVDSMSLEEKVGQMIFGGIEGVELSEKSREMIREDKVGGIIFFKDNLVNANQIVTLLNSIKAENMQQQYPLFLGIDQEGGRVTRIPELNNLPTNKQIGKKDNPALAFQLGELLGKQLNAFGFNLDFAPVLDVDSNPNNPVIGDRSFGSDPKLVSELGISTMKGLQSENVISVIKHFPGHGDTEVDSHIELPIVSKNMKELQALEFIPFQNALKSGADVVMIGHILLPEIDANKPSSISNVVITKILREQLKYEGVVMTDDMTMKAILDNYEIGEAAVEAVKAGNDIVLIAHDYEKVQRAIQAILEAVQNEEIKVEQIDRSVERILQLKEKYQLSNDQLSSINVNELNNLAEELTNNILK</sequence>
<dbReference type="NCBIfam" id="NF003740">
    <property type="entry name" value="PRK05337.1"/>
    <property type="match status" value="1"/>
</dbReference>
<dbReference type="Proteomes" id="UP000640786">
    <property type="component" value="Unassembled WGS sequence"/>
</dbReference>
<evidence type="ECO:0000313" key="7">
    <source>
        <dbReference type="EMBL" id="MBD7945318.1"/>
    </source>
</evidence>
<proteinExistence type="inferred from homology"/>
<dbReference type="InterPro" id="IPR025453">
    <property type="entry name" value="DUF4309"/>
</dbReference>
<organism evidence="7 8">
    <name type="scientific">Psychrobacillus faecigallinarum</name>
    <dbReference type="NCBI Taxonomy" id="2762235"/>
    <lineage>
        <taxon>Bacteria</taxon>
        <taxon>Bacillati</taxon>
        <taxon>Bacillota</taxon>
        <taxon>Bacilli</taxon>
        <taxon>Bacillales</taxon>
        <taxon>Bacillaceae</taxon>
        <taxon>Psychrobacillus</taxon>
    </lineage>
</organism>
<evidence type="ECO:0000259" key="6">
    <source>
        <dbReference type="Pfam" id="PF00933"/>
    </source>
</evidence>
<evidence type="ECO:0000313" key="8">
    <source>
        <dbReference type="Proteomes" id="UP000640786"/>
    </source>
</evidence>
<dbReference type="InterPro" id="IPR036962">
    <property type="entry name" value="Glyco_hydro_3_N_sf"/>
</dbReference>
<dbReference type="PANTHER" id="PTHR30480">
    <property type="entry name" value="BETA-HEXOSAMINIDASE-RELATED"/>
    <property type="match status" value="1"/>
</dbReference>
<comment type="catalytic activity">
    <reaction evidence="1">
        <text>Hydrolysis of terminal non-reducing N-acetyl-D-hexosamine residues in N-acetyl-beta-D-hexosaminides.</text>
        <dbReference type="EC" id="3.2.1.52"/>
    </reaction>
</comment>
<accession>A0ABR8RBZ7</accession>
<dbReference type="Pfam" id="PF00933">
    <property type="entry name" value="Glyco_hydro_3"/>
    <property type="match status" value="1"/>
</dbReference>
<dbReference type="InterPro" id="IPR050226">
    <property type="entry name" value="NagZ_Beta-hexosaminidase"/>
</dbReference>
<name>A0ABR8RBZ7_9BACI</name>
<dbReference type="Gene3D" id="3.20.20.300">
    <property type="entry name" value="Glycoside hydrolase, family 3, N-terminal domain"/>
    <property type="match status" value="1"/>
</dbReference>
<keyword evidence="4 7" id="KW-0378">Hydrolase</keyword>
<comment type="caution">
    <text evidence="7">The sequence shown here is derived from an EMBL/GenBank/DDBJ whole genome shotgun (WGS) entry which is preliminary data.</text>
</comment>
<dbReference type="InterPro" id="IPR001764">
    <property type="entry name" value="Glyco_hydro_3_N"/>
</dbReference>
<feature type="domain" description="Glycoside hydrolase family 3 N-terminal" evidence="6">
    <location>
        <begin position="202"/>
        <end position="522"/>
    </location>
</feature>
<dbReference type="InterPro" id="IPR017853">
    <property type="entry name" value="GH"/>
</dbReference>
<gene>
    <name evidence="7" type="primary">nagZ</name>
    <name evidence="7" type="ORF">H9650_14420</name>
</gene>
<dbReference type="EMBL" id="JACSQO010000008">
    <property type="protein sequence ID" value="MBD7945318.1"/>
    <property type="molecule type" value="Genomic_DNA"/>
</dbReference>
<dbReference type="PROSITE" id="PS00775">
    <property type="entry name" value="GLYCOSYL_HYDROL_F3"/>
    <property type="match status" value="1"/>
</dbReference>
<dbReference type="SUPFAM" id="SSF51445">
    <property type="entry name" value="(Trans)glycosidases"/>
    <property type="match status" value="1"/>
</dbReference>
<dbReference type="InterPro" id="IPR019800">
    <property type="entry name" value="Glyco_hydro_3_AS"/>
</dbReference>
<dbReference type="GO" id="GO:0004563">
    <property type="term" value="F:beta-N-acetylhexosaminidase activity"/>
    <property type="evidence" value="ECO:0007669"/>
    <property type="project" value="UniProtKB-EC"/>
</dbReference>
<evidence type="ECO:0000256" key="4">
    <source>
        <dbReference type="ARBA" id="ARBA00022801"/>
    </source>
</evidence>
<keyword evidence="8" id="KW-1185">Reference proteome</keyword>
<comment type="similarity">
    <text evidence="2">Belongs to the glycosyl hydrolase 3 family.</text>
</comment>
<dbReference type="EC" id="3.2.1.52" evidence="3"/>
<dbReference type="PANTHER" id="PTHR30480:SF13">
    <property type="entry name" value="BETA-HEXOSAMINIDASE"/>
    <property type="match status" value="1"/>
</dbReference>
<evidence type="ECO:0000256" key="2">
    <source>
        <dbReference type="ARBA" id="ARBA00005336"/>
    </source>
</evidence>
<reference evidence="7 8" key="1">
    <citation type="submission" date="2020-08" db="EMBL/GenBank/DDBJ databases">
        <title>A Genomic Blueprint of the Chicken Gut Microbiome.</title>
        <authorList>
            <person name="Gilroy R."/>
            <person name="Ravi A."/>
            <person name="Getino M."/>
            <person name="Pursley I."/>
            <person name="Horton D.L."/>
            <person name="Alikhan N.-F."/>
            <person name="Baker D."/>
            <person name="Gharbi K."/>
            <person name="Hall N."/>
            <person name="Watson M."/>
            <person name="Adriaenssens E.M."/>
            <person name="Foster-Nyarko E."/>
            <person name="Jarju S."/>
            <person name="Secka A."/>
            <person name="Antonio M."/>
            <person name="Oren A."/>
            <person name="Chaudhuri R."/>
            <person name="La Ragione R.M."/>
            <person name="Hildebrand F."/>
            <person name="Pallen M.J."/>
        </authorList>
    </citation>
    <scope>NUCLEOTIDE SEQUENCE [LARGE SCALE GENOMIC DNA]</scope>
    <source>
        <strain evidence="7 8">Sa2BUA9</strain>
    </source>
</reference>